<name>A0A7X0F3T6_9HYPH</name>
<comment type="caution">
    <text evidence="2">The sequence shown here is derived from an EMBL/GenBank/DDBJ whole genome shotgun (WGS) entry which is preliminary data.</text>
</comment>
<evidence type="ECO:0000313" key="3">
    <source>
        <dbReference type="Proteomes" id="UP000536262"/>
    </source>
</evidence>
<dbReference type="AlphaFoldDB" id="A0A7X0F3T6"/>
<feature type="transmembrane region" description="Helical" evidence="1">
    <location>
        <begin position="12"/>
        <end position="30"/>
    </location>
</feature>
<evidence type="ECO:0000313" key="2">
    <source>
        <dbReference type="EMBL" id="MBB6352579.1"/>
    </source>
</evidence>
<accession>A0A7X0F3T6</accession>
<reference evidence="2 3" key="1">
    <citation type="submission" date="2020-08" db="EMBL/GenBank/DDBJ databases">
        <title>Genomic Encyclopedia of Type Strains, Phase IV (KMG-IV): sequencing the most valuable type-strain genomes for metagenomic binning, comparative biology and taxonomic classification.</title>
        <authorList>
            <person name="Goeker M."/>
        </authorList>
    </citation>
    <scope>NUCLEOTIDE SEQUENCE [LARGE SCALE GENOMIC DNA]</scope>
    <source>
        <strain evidence="2 3">DSM 7051</strain>
    </source>
</reference>
<proteinExistence type="predicted"/>
<keyword evidence="1" id="KW-0472">Membrane</keyword>
<sequence>MDDGVQKSCWGLTAKAVVGFAVFLLLAWLVSGGAEKAAVVAGG</sequence>
<gene>
    <name evidence="2" type="ORF">GGR00_000331</name>
</gene>
<dbReference type="RefSeq" id="WP_256371676.1">
    <property type="nucleotide sequence ID" value="NZ_BAABEG010000001.1"/>
</dbReference>
<organism evidence="2 3">
    <name type="scientific">Aminobacter aganoensis</name>
    <dbReference type="NCBI Taxonomy" id="83264"/>
    <lineage>
        <taxon>Bacteria</taxon>
        <taxon>Pseudomonadati</taxon>
        <taxon>Pseudomonadota</taxon>
        <taxon>Alphaproteobacteria</taxon>
        <taxon>Hyphomicrobiales</taxon>
        <taxon>Phyllobacteriaceae</taxon>
        <taxon>Aminobacter</taxon>
    </lineage>
</organism>
<keyword evidence="1" id="KW-1133">Transmembrane helix</keyword>
<evidence type="ECO:0000256" key="1">
    <source>
        <dbReference type="SAM" id="Phobius"/>
    </source>
</evidence>
<protein>
    <submittedName>
        <fullName evidence="2">Uncharacterized protein</fullName>
    </submittedName>
</protein>
<dbReference type="Proteomes" id="UP000536262">
    <property type="component" value="Unassembled WGS sequence"/>
</dbReference>
<keyword evidence="3" id="KW-1185">Reference proteome</keyword>
<dbReference type="EMBL" id="JACHOU010000001">
    <property type="protein sequence ID" value="MBB6352579.1"/>
    <property type="molecule type" value="Genomic_DNA"/>
</dbReference>
<keyword evidence="1" id="KW-0812">Transmembrane</keyword>